<dbReference type="Gene3D" id="1.10.10.10">
    <property type="entry name" value="Winged helix-like DNA-binding domain superfamily/Winged helix DNA-binding domain"/>
    <property type="match status" value="1"/>
</dbReference>
<dbReference type="CDD" id="cd00090">
    <property type="entry name" value="HTH_ARSR"/>
    <property type="match status" value="1"/>
</dbReference>
<gene>
    <name evidence="2" type="ORF">ACFO9K_23155</name>
</gene>
<reference evidence="2 3" key="1">
    <citation type="journal article" date="2019" name="Int. J. Syst. Evol. Microbiol.">
        <title>The Global Catalogue of Microorganisms (GCM) 10K type strain sequencing project: providing services to taxonomists for standard genome sequencing and annotation.</title>
        <authorList>
            <consortium name="The Broad Institute Genomics Platform"/>
            <consortium name="The Broad Institute Genome Sequencing Center for Infectious Disease"/>
            <person name="Wu L."/>
            <person name="Ma J."/>
        </authorList>
    </citation>
    <scope>NUCLEOTIDE SEQUENCE [LARGE SCALE GENOMIC DNA]</scope>
    <source>
        <strain evidence="2 3">XZYJ18</strain>
    </source>
</reference>
<dbReference type="InterPro" id="IPR036388">
    <property type="entry name" value="WH-like_DNA-bd_sf"/>
</dbReference>
<organism evidence="2 3">
    <name type="scientific">Halorussus aquaticus</name>
    <dbReference type="NCBI Taxonomy" id="2953748"/>
    <lineage>
        <taxon>Archaea</taxon>
        <taxon>Methanobacteriati</taxon>
        <taxon>Methanobacteriota</taxon>
        <taxon>Stenosarchaea group</taxon>
        <taxon>Halobacteria</taxon>
        <taxon>Halobacteriales</taxon>
        <taxon>Haladaptataceae</taxon>
        <taxon>Halorussus</taxon>
    </lineage>
</organism>
<keyword evidence="3" id="KW-1185">Reference proteome</keyword>
<dbReference type="SUPFAM" id="SSF46785">
    <property type="entry name" value="Winged helix' DNA-binding domain"/>
    <property type="match status" value="1"/>
</dbReference>
<name>A0ABD5Q9E0_9EURY</name>
<dbReference type="EMBL" id="JBHSHT010000005">
    <property type="protein sequence ID" value="MFC4827144.1"/>
    <property type="molecule type" value="Genomic_DNA"/>
</dbReference>
<evidence type="ECO:0000259" key="1">
    <source>
        <dbReference type="SMART" id="SM00418"/>
    </source>
</evidence>
<evidence type="ECO:0000313" key="3">
    <source>
        <dbReference type="Proteomes" id="UP001595945"/>
    </source>
</evidence>
<proteinExistence type="predicted"/>
<dbReference type="InterPro" id="IPR011991">
    <property type="entry name" value="ArsR-like_HTH"/>
</dbReference>
<dbReference type="InterPro" id="IPR002831">
    <property type="entry name" value="Tscrpt_reg_TrmB_N"/>
</dbReference>
<dbReference type="Pfam" id="PF01978">
    <property type="entry name" value="TrmB"/>
    <property type="match status" value="1"/>
</dbReference>
<feature type="domain" description="HTH arsR-type" evidence="1">
    <location>
        <begin position="48"/>
        <end position="131"/>
    </location>
</feature>
<protein>
    <submittedName>
        <fullName evidence="2">Helix-turn-helix domain-containing protein</fullName>
    </submittedName>
</protein>
<dbReference type="Proteomes" id="UP001595945">
    <property type="component" value="Unassembled WGS sequence"/>
</dbReference>
<dbReference type="AlphaFoldDB" id="A0ABD5Q9E0"/>
<dbReference type="InterPro" id="IPR001845">
    <property type="entry name" value="HTH_ArsR_DNA-bd_dom"/>
</dbReference>
<dbReference type="GeneID" id="73047629"/>
<dbReference type="SMART" id="SM00418">
    <property type="entry name" value="HTH_ARSR"/>
    <property type="match status" value="1"/>
</dbReference>
<evidence type="ECO:0000313" key="2">
    <source>
        <dbReference type="EMBL" id="MFC4827144.1"/>
    </source>
</evidence>
<dbReference type="InterPro" id="IPR036390">
    <property type="entry name" value="WH_DNA-bd_sf"/>
</dbReference>
<comment type="caution">
    <text evidence="2">The sequence shown here is derived from an EMBL/GenBank/DDBJ whole genome shotgun (WGS) entry which is preliminary data.</text>
</comment>
<dbReference type="RefSeq" id="WP_254270546.1">
    <property type="nucleotide sequence ID" value="NZ_CP100402.1"/>
</dbReference>
<accession>A0ABD5Q9E0</accession>
<sequence length="169" mass="19008">MGTTDKEREVHKCQHCGNVSFGRSGSDSDEEERPSAVELPELAVVLREVFGISETGIRICVFLMEDGESTAGELADHLELDRSTVSRQLNHLTDIGLLEKRQRLLSEGGYVHVYTPVDVEEVRQRLTVGLHAWMDEALELVEDINREKVAALARANPDDSESTDIYWDR</sequence>